<feature type="domain" description="OTU" evidence="1">
    <location>
        <begin position="326"/>
        <end position="464"/>
    </location>
</feature>
<accession>A0A1X7T553</accession>
<name>A0A1X7T553_AMPQE</name>
<dbReference type="InParanoid" id="A0A1X7T553"/>
<organism evidence="2">
    <name type="scientific">Amphimedon queenslandica</name>
    <name type="common">Sponge</name>
    <dbReference type="NCBI Taxonomy" id="400682"/>
    <lineage>
        <taxon>Eukaryota</taxon>
        <taxon>Metazoa</taxon>
        <taxon>Porifera</taxon>
        <taxon>Demospongiae</taxon>
        <taxon>Heteroscleromorpha</taxon>
        <taxon>Haplosclerida</taxon>
        <taxon>Niphatidae</taxon>
        <taxon>Amphimedon</taxon>
    </lineage>
</organism>
<dbReference type="Pfam" id="PF21530">
    <property type="entry name" value="Pif1_2B_dom"/>
    <property type="match status" value="1"/>
</dbReference>
<dbReference type="InterPro" id="IPR051055">
    <property type="entry name" value="PIF1_helicase"/>
</dbReference>
<dbReference type="InterPro" id="IPR027417">
    <property type="entry name" value="P-loop_NTPase"/>
</dbReference>
<protein>
    <recommendedName>
        <fullName evidence="1">OTU domain-containing protein</fullName>
    </recommendedName>
</protein>
<evidence type="ECO:0000259" key="1">
    <source>
        <dbReference type="PROSITE" id="PS50802"/>
    </source>
</evidence>
<dbReference type="PROSITE" id="PS50802">
    <property type="entry name" value="OTU"/>
    <property type="match status" value="1"/>
</dbReference>
<dbReference type="PANTHER" id="PTHR47642">
    <property type="entry name" value="ATP-DEPENDENT DNA HELICASE"/>
    <property type="match status" value="1"/>
</dbReference>
<dbReference type="EnsemblMetazoa" id="Aqu2.1.09629_001">
    <property type="protein sequence ID" value="Aqu2.1.09629_001"/>
    <property type="gene ID" value="Aqu2.1.09629"/>
</dbReference>
<dbReference type="Pfam" id="PF02338">
    <property type="entry name" value="OTU"/>
    <property type="match status" value="1"/>
</dbReference>
<dbReference type="CDD" id="cd22755">
    <property type="entry name" value="OTU_CeDUB-like"/>
    <property type="match status" value="1"/>
</dbReference>
<dbReference type="InterPro" id="IPR003323">
    <property type="entry name" value="OTU_dom"/>
</dbReference>
<evidence type="ECO:0000313" key="2">
    <source>
        <dbReference type="EnsemblMetazoa" id="Aqu2.1.09629_001"/>
    </source>
</evidence>
<dbReference type="InterPro" id="IPR049163">
    <property type="entry name" value="Pif1-like_2B_dom"/>
</dbReference>
<sequence>MLDSVRHGCLTDETIDTLKSRVFKVSIQEKYKELESEGTKPPICLFSKVDACQKINELMLEGLETEKIELACVDVVDESGSTAKFDKKQEKKLEKLKDQLSKTAGLETVLSLAVGCRVMLRRNIDVTVGLVNGAIGTVMGIYATRISIKFDHIDVPCDIERVTFRFMLSKNLYIHRKQFPLILSYAITQGVSLGTAIIDLSTDVLGDGMALSRVVSNPCINEINRLRSKIWNDLPQIKKSKGKMRMIQVTGIIDDGEPCSDDVIFTYEEPPNPDIVTRRQWDYVYYHGNEEYQRRWCEILNLKFVTAARILPGSPRTPLSDERVPNSTLDVPGDGNCLFYALSYLITGSISQHYELRKAIVSNMPIFEEELFNSTLSATRYSSIYDYINKSIMYRNCVWATDTEIITLTAILGTTIYSYSLTPTFVGWARYVTQTLYGILCHTNTSALYLKHVGTNHFQAVKSINIS</sequence>
<proteinExistence type="predicted"/>
<dbReference type="SUPFAM" id="SSF52540">
    <property type="entry name" value="P-loop containing nucleoside triphosphate hydrolases"/>
    <property type="match status" value="1"/>
</dbReference>
<reference evidence="2" key="1">
    <citation type="submission" date="2017-05" db="UniProtKB">
        <authorList>
            <consortium name="EnsemblMetazoa"/>
        </authorList>
    </citation>
    <scope>IDENTIFICATION</scope>
</reference>
<dbReference type="Gene3D" id="3.90.70.80">
    <property type="match status" value="1"/>
</dbReference>
<dbReference type="AlphaFoldDB" id="A0A1X7T553"/>
<dbReference type="STRING" id="400682.A0A1X7T553"/>